<dbReference type="GO" id="GO:0006281">
    <property type="term" value="P:DNA repair"/>
    <property type="evidence" value="ECO:0007669"/>
    <property type="project" value="TreeGrafter"/>
</dbReference>
<dbReference type="RefSeq" id="WP_153025798.1">
    <property type="nucleotide sequence ID" value="NZ_WIAO01000015.1"/>
</dbReference>
<protein>
    <submittedName>
        <fullName evidence="1">HAD-IA family hydrolase</fullName>
    </submittedName>
</protein>
<dbReference type="Gene3D" id="3.40.50.1000">
    <property type="entry name" value="HAD superfamily/HAD-like"/>
    <property type="match status" value="1"/>
</dbReference>
<evidence type="ECO:0000313" key="2">
    <source>
        <dbReference type="Proteomes" id="UP000477750"/>
    </source>
</evidence>
<dbReference type="GO" id="GO:0005829">
    <property type="term" value="C:cytosol"/>
    <property type="evidence" value="ECO:0007669"/>
    <property type="project" value="TreeGrafter"/>
</dbReference>
<dbReference type="InterPro" id="IPR023214">
    <property type="entry name" value="HAD_sf"/>
</dbReference>
<dbReference type="PANTHER" id="PTHR43434">
    <property type="entry name" value="PHOSPHOGLYCOLATE PHOSPHATASE"/>
    <property type="match status" value="1"/>
</dbReference>
<reference evidence="1 2" key="1">
    <citation type="submission" date="2019-10" db="EMBL/GenBank/DDBJ databases">
        <title>Glycomyces albidus sp. nov., a novel actinomycete isolated from rhizosphere soil of wheat (Triticum aestivum L.).</title>
        <authorList>
            <person name="Qian L."/>
        </authorList>
    </citation>
    <scope>NUCLEOTIDE SEQUENCE [LARGE SCALE GENOMIC DNA]</scope>
    <source>
        <strain evidence="1 2">NEAU-7082</strain>
    </source>
</reference>
<dbReference type="Pfam" id="PF00702">
    <property type="entry name" value="Hydrolase"/>
    <property type="match status" value="1"/>
</dbReference>
<dbReference type="Proteomes" id="UP000477750">
    <property type="component" value="Unassembled WGS sequence"/>
</dbReference>
<keyword evidence="2" id="KW-1185">Reference proteome</keyword>
<dbReference type="PANTHER" id="PTHR43434:SF1">
    <property type="entry name" value="PHOSPHOGLYCOLATE PHOSPHATASE"/>
    <property type="match status" value="1"/>
</dbReference>
<comment type="caution">
    <text evidence="1">The sequence shown here is derived from an EMBL/GenBank/DDBJ whole genome shotgun (WGS) entry which is preliminary data.</text>
</comment>
<proteinExistence type="predicted"/>
<dbReference type="InterPro" id="IPR036412">
    <property type="entry name" value="HAD-like_sf"/>
</dbReference>
<name>A0A6L5GAG8_9ACTN</name>
<sequence>MRLDPEEVLLRKSLLMLDFDGPVCSVFAGYPAPQIALELITSIGEHSAQLAAVLKGESDPMEVLRAAARSLSRDRVKQIDEQLSRAEMKAVETAQPTAGMADLIEVARRAGIGVVIVSNNSSDPIGSYLTRCGLDVAVDHVIGRPFGRPEQMKPDPYLLNQALKVTGLPASRACFIGDSVTDVEAGRAAGVTTIGYANKPGKAERLERAGVHFVVDSF</sequence>
<dbReference type="AlphaFoldDB" id="A0A6L5GAG8"/>
<dbReference type="InterPro" id="IPR006439">
    <property type="entry name" value="HAD-SF_hydro_IA"/>
</dbReference>
<organism evidence="1 2">
    <name type="scientific">Glycomyces albidus</name>
    <dbReference type="NCBI Taxonomy" id="2656774"/>
    <lineage>
        <taxon>Bacteria</taxon>
        <taxon>Bacillati</taxon>
        <taxon>Actinomycetota</taxon>
        <taxon>Actinomycetes</taxon>
        <taxon>Glycomycetales</taxon>
        <taxon>Glycomycetaceae</taxon>
        <taxon>Glycomyces</taxon>
    </lineage>
</organism>
<dbReference type="CDD" id="cd01427">
    <property type="entry name" value="HAD_like"/>
    <property type="match status" value="1"/>
</dbReference>
<dbReference type="GO" id="GO:0008967">
    <property type="term" value="F:phosphoglycolate phosphatase activity"/>
    <property type="evidence" value="ECO:0007669"/>
    <property type="project" value="TreeGrafter"/>
</dbReference>
<gene>
    <name evidence="1" type="ORF">GFD30_13845</name>
</gene>
<keyword evidence="1" id="KW-0378">Hydrolase</keyword>
<evidence type="ECO:0000313" key="1">
    <source>
        <dbReference type="EMBL" id="MQM26644.1"/>
    </source>
</evidence>
<dbReference type="NCBIfam" id="TIGR01549">
    <property type="entry name" value="HAD-SF-IA-v1"/>
    <property type="match status" value="1"/>
</dbReference>
<dbReference type="SUPFAM" id="SSF56784">
    <property type="entry name" value="HAD-like"/>
    <property type="match status" value="1"/>
</dbReference>
<accession>A0A6L5GAG8</accession>
<dbReference type="InterPro" id="IPR050155">
    <property type="entry name" value="HAD-like_hydrolase_sf"/>
</dbReference>
<dbReference type="EMBL" id="WIAO01000015">
    <property type="protein sequence ID" value="MQM26644.1"/>
    <property type="molecule type" value="Genomic_DNA"/>
</dbReference>
<dbReference type="NCBIfam" id="TIGR01509">
    <property type="entry name" value="HAD-SF-IA-v3"/>
    <property type="match status" value="1"/>
</dbReference>